<evidence type="ECO:0000313" key="3">
    <source>
        <dbReference type="Proteomes" id="UP000324222"/>
    </source>
</evidence>
<keyword evidence="1" id="KW-1133">Transmembrane helix</keyword>
<gene>
    <name evidence="2" type="ORF">E2C01_036576</name>
</gene>
<dbReference type="Proteomes" id="UP000324222">
    <property type="component" value="Unassembled WGS sequence"/>
</dbReference>
<protein>
    <submittedName>
        <fullName evidence="2">Uncharacterized protein</fullName>
    </submittedName>
</protein>
<comment type="caution">
    <text evidence="2">The sequence shown here is derived from an EMBL/GenBank/DDBJ whole genome shotgun (WGS) entry which is preliminary data.</text>
</comment>
<dbReference type="AlphaFoldDB" id="A0A5B7F918"/>
<proteinExistence type="predicted"/>
<accession>A0A5B7F918</accession>
<keyword evidence="1" id="KW-0472">Membrane</keyword>
<name>A0A5B7F918_PORTR</name>
<keyword evidence="3" id="KW-1185">Reference proteome</keyword>
<organism evidence="2 3">
    <name type="scientific">Portunus trituberculatus</name>
    <name type="common">Swimming crab</name>
    <name type="synonym">Neptunus trituberculatus</name>
    <dbReference type="NCBI Taxonomy" id="210409"/>
    <lineage>
        <taxon>Eukaryota</taxon>
        <taxon>Metazoa</taxon>
        <taxon>Ecdysozoa</taxon>
        <taxon>Arthropoda</taxon>
        <taxon>Crustacea</taxon>
        <taxon>Multicrustacea</taxon>
        <taxon>Malacostraca</taxon>
        <taxon>Eumalacostraca</taxon>
        <taxon>Eucarida</taxon>
        <taxon>Decapoda</taxon>
        <taxon>Pleocyemata</taxon>
        <taxon>Brachyura</taxon>
        <taxon>Eubrachyura</taxon>
        <taxon>Portunoidea</taxon>
        <taxon>Portunidae</taxon>
        <taxon>Portuninae</taxon>
        <taxon>Portunus</taxon>
    </lineage>
</organism>
<sequence length="101" mass="11270">MLFRGAAFSRPHSSFLVVVVVVVTVVVVVVWLLQEFRFRVQHSCLTIPGTGAARAYHRRNVKPSLLSLQESDRPLSGGRQAGGWQRAAGGWRYTGLRNSRH</sequence>
<keyword evidence="1" id="KW-0812">Transmembrane</keyword>
<dbReference type="EMBL" id="VSRR010005619">
    <property type="protein sequence ID" value="MPC42942.1"/>
    <property type="molecule type" value="Genomic_DNA"/>
</dbReference>
<evidence type="ECO:0000313" key="2">
    <source>
        <dbReference type="EMBL" id="MPC42942.1"/>
    </source>
</evidence>
<evidence type="ECO:0000256" key="1">
    <source>
        <dbReference type="SAM" id="Phobius"/>
    </source>
</evidence>
<reference evidence="2 3" key="1">
    <citation type="submission" date="2019-05" db="EMBL/GenBank/DDBJ databases">
        <title>Another draft genome of Portunus trituberculatus and its Hox gene families provides insights of decapod evolution.</title>
        <authorList>
            <person name="Jeong J.-H."/>
            <person name="Song I."/>
            <person name="Kim S."/>
            <person name="Choi T."/>
            <person name="Kim D."/>
            <person name="Ryu S."/>
            <person name="Kim W."/>
        </authorList>
    </citation>
    <scope>NUCLEOTIDE SEQUENCE [LARGE SCALE GENOMIC DNA]</scope>
    <source>
        <tissue evidence="2">Muscle</tissue>
    </source>
</reference>
<feature type="transmembrane region" description="Helical" evidence="1">
    <location>
        <begin position="12"/>
        <end position="33"/>
    </location>
</feature>